<sequence length="137" mass="15314">MERKAMIAWILLAAVVAILTYIRLAPSDVDRWHRPIEARESKTFEGGAIRVIDARPDTLTRVNEAATDLPRTQVLAGSVAEGRVTYVTRSRLMGFPDYTTVEQQGDTVKLYARLRFGRSDMGVNAARLERLVKAAQP</sequence>
<dbReference type="Pfam" id="PF07386">
    <property type="entry name" value="DUF1499"/>
    <property type="match status" value="1"/>
</dbReference>
<keyword evidence="2" id="KW-1185">Reference proteome</keyword>
<reference evidence="1 2" key="1">
    <citation type="submission" date="2019-05" db="EMBL/GenBank/DDBJ databases">
        <title>Sulfitobacter sabulilitoris sp. nov., isolated from a marine sand.</title>
        <authorList>
            <person name="Yoon J.-H."/>
        </authorList>
    </citation>
    <scope>NUCLEOTIDE SEQUENCE [LARGE SCALE GENOMIC DNA]</scope>
    <source>
        <strain evidence="1 2">HSMS-29</strain>
    </source>
</reference>
<evidence type="ECO:0000313" key="1">
    <source>
        <dbReference type="EMBL" id="TMM54801.1"/>
    </source>
</evidence>
<organism evidence="1 2">
    <name type="scientific">Sulfitobacter sabulilitoris</name>
    <dbReference type="NCBI Taxonomy" id="2562655"/>
    <lineage>
        <taxon>Bacteria</taxon>
        <taxon>Pseudomonadati</taxon>
        <taxon>Pseudomonadota</taxon>
        <taxon>Alphaproteobacteria</taxon>
        <taxon>Rhodobacterales</taxon>
        <taxon>Roseobacteraceae</taxon>
        <taxon>Sulfitobacter</taxon>
    </lineage>
</organism>
<protein>
    <submittedName>
        <fullName evidence="1">DUF1499 domain-containing protein</fullName>
    </submittedName>
</protein>
<dbReference type="OrthoDB" id="8479024at2"/>
<name>A0A5S3PKF5_9RHOB</name>
<accession>A0A5S3PKF5</accession>
<comment type="caution">
    <text evidence="1">The sequence shown here is derived from an EMBL/GenBank/DDBJ whole genome shotgun (WGS) entry which is preliminary data.</text>
</comment>
<evidence type="ECO:0000313" key="2">
    <source>
        <dbReference type="Proteomes" id="UP000309550"/>
    </source>
</evidence>
<dbReference type="EMBL" id="VANS01000001">
    <property type="protein sequence ID" value="TMM54801.1"/>
    <property type="molecule type" value="Genomic_DNA"/>
</dbReference>
<gene>
    <name evidence="1" type="ORF">FDT80_04270</name>
</gene>
<dbReference type="InterPro" id="IPR010865">
    <property type="entry name" value="DUF1499"/>
</dbReference>
<dbReference type="Proteomes" id="UP000309550">
    <property type="component" value="Unassembled WGS sequence"/>
</dbReference>
<dbReference type="AlphaFoldDB" id="A0A5S3PKF5"/>
<proteinExistence type="predicted"/>